<sequence length="91" mass="9941">MVSTPRRSPQGWITSPEKMCAGIISIFIGMGRIATTCTSLEEMGLWLDGAIQEVVIISIAMTGFGSTTVPMLGFVIPTYATELRRIICCRR</sequence>
<evidence type="ECO:0000313" key="3">
    <source>
        <dbReference type="Proteomes" id="UP001497453"/>
    </source>
</evidence>
<protein>
    <submittedName>
        <fullName evidence="2">Uncharacterized protein</fullName>
    </submittedName>
</protein>
<keyword evidence="1" id="KW-0812">Transmembrane</keyword>
<evidence type="ECO:0000313" key="2">
    <source>
        <dbReference type="EMBL" id="CAL1699071.1"/>
    </source>
</evidence>
<evidence type="ECO:0000256" key="1">
    <source>
        <dbReference type="SAM" id="Phobius"/>
    </source>
</evidence>
<proteinExistence type="predicted"/>
<reference evidence="3" key="1">
    <citation type="submission" date="2024-04" db="EMBL/GenBank/DDBJ databases">
        <authorList>
            <person name="Shaw F."/>
            <person name="Minotto A."/>
        </authorList>
    </citation>
    <scope>NUCLEOTIDE SEQUENCE [LARGE SCALE GENOMIC DNA]</scope>
</reference>
<feature type="transmembrane region" description="Helical" evidence="1">
    <location>
        <begin position="54"/>
        <end position="76"/>
    </location>
</feature>
<dbReference type="EMBL" id="OZ037954">
    <property type="protein sequence ID" value="CAL1699071.1"/>
    <property type="molecule type" value="Genomic_DNA"/>
</dbReference>
<accession>A0ABP1CTS5</accession>
<keyword evidence="3" id="KW-1185">Reference proteome</keyword>
<name>A0ABP1CTS5_9APHY</name>
<gene>
    <name evidence="2" type="ORF">GFSPODELE1_LOCUS2484</name>
</gene>
<dbReference type="Proteomes" id="UP001497453">
    <property type="component" value="Chromosome 11"/>
</dbReference>
<feature type="transmembrane region" description="Helical" evidence="1">
    <location>
        <begin position="12"/>
        <end position="34"/>
    </location>
</feature>
<keyword evidence="1" id="KW-1133">Transmembrane helix</keyword>
<organism evidence="2 3">
    <name type="scientific">Somion occarium</name>
    <dbReference type="NCBI Taxonomy" id="3059160"/>
    <lineage>
        <taxon>Eukaryota</taxon>
        <taxon>Fungi</taxon>
        <taxon>Dikarya</taxon>
        <taxon>Basidiomycota</taxon>
        <taxon>Agaricomycotina</taxon>
        <taxon>Agaricomycetes</taxon>
        <taxon>Polyporales</taxon>
        <taxon>Cerrenaceae</taxon>
        <taxon>Somion</taxon>
    </lineage>
</organism>
<keyword evidence="1" id="KW-0472">Membrane</keyword>